<dbReference type="InterPro" id="IPR000864">
    <property type="entry name" value="Prot_inh_pot1"/>
</dbReference>
<protein>
    <submittedName>
        <fullName evidence="4">Uncharacterized protein</fullName>
    </submittedName>
</protein>
<dbReference type="GO" id="GO:0004867">
    <property type="term" value="F:serine-type endopeptidase inhibitor activity"/>
    <property type="evidence" value="ECO:0007669"/>
    <property type="project" value="UniProtKB-KW"/>
</dbReference>
<dbReference type="Pfam" id="PF00280">
    <property type="entry name" value="potato_inhibit"/>
    <property type="match status" value="1"/>
</dbReference>
<accession>A0AAD9IZ76</accession>
<gene>
    <name evidence="4" type="ORF">LSH36_881g03000</name>
</gene>
<keyword evidence="5" id="KW-1185">Reference proteome</keyword>
<dbReference type="PRINTS" id="PR00292">
    <property type="entry name" value="POTATOINHBTR"/>
</dbReference>
<dbReference type="InterPro" id="IPR036354">
    <property type="entry name" value="Prot_inh_pot1_sf"/>
</dbReference>
<dbReference type="Proteomes" id="UP001208570">
    <property type="component" value="Unassembled WGS sequence"/>
</dbReference>
<dbReference type="AlphaFoldDB" id="A0AAD9IZ76"/>
<evidence type="ECO:0000313" key="5">
    <source>
        <dbReference type="Proteomes" id="UP001208570"/>
    </source>
</evidence>
<dbReference type="GO" id="GO:0009611">
    <property type="term" value="P:response to wounding"/>
    <property type="evidence" value="ECO:0007669"/>
    <property type="project" value="InterPro"/>
</dbReference>
<keyword evidence="3" id="KW-0722">Serine protease inhibitor</keyword>
<dbReference type="PANTHER" id="PTHR33091">
    <property type="entry name" value="PROTEIN, PUTATIVE, EXPRESSED-RELATED"/>
    <property type="match status" value="1"/>
</dbReference>
<keyword evidence="2" id="KW-0646">Protease inhibitor</keyword>
<evidence type="ECO:0000256" key="3">
    <source>
        <dbReference type="ARBA" id="ARBA00022900"/>
    </source>
</evidence>
<organism evidence="4 5">
    <name type="scientific">Paralvinella palmiformis</name>
    <dbReference type="NCBI Taxonomy" id="53620"/>
    <lineage>
        <taxon>Eukaryota</taxon>
        <taxon>Metazoa</taxon>
        <taxon>Spiralia</taxon>
        <taxon>Lophotrochozoa</taxon>
        <taxon>Annelida</taxon>
        <taxon>Polychaeta</taxon>
        <taxon>Sedentaria</taxon>
        <taxon>Canalipalpata</taxon>
        <taxon>Terebellida</taxon>
        <taxon>Terebelliformia</taxon>
        <taxon>Alvinellidae</taxon>
        <taxon>Paralvinella</taxon>
    </lineage>
</organism>
<evidence type="ECO:0000256" key="2">
    <source>
        <dbReference type="ARBA" id="ARBA00022690"/>
    </source>
</evidence>
<sequence length="69" mass="7753">MADEVKTKWPELVGKDGNEAKEIIEKERPDLKQVHIIPINSPVTMDFRQDRVRIVTNQDGTVAVPPCVG</sequence>
<comment type="similarity">
    <text evidence="1">Belongs to the protease inhibitor I13 (potato type I serine protease inhibitor) family.</text>
</comment>
<dbReference type="PROSITE" id="PS00285">
    <property type="entry name" value="POTATO_INHIBITOR"/>
    <property type="match status" value="1"/>
</dbReference>
<reference evidence="4" key="1">
    <citation type="journal article" date="2023" name="Mol. Biol. Evol.">
        <title>Third-Generation Sequencing Reveals the Adaptive Role of the Epigenome in Three Deep-Sea Polychaetes.</title>
        <authorList>
            <person name="Perez M."/>
            <person name="Aroh O."/>
            <person name="Sun Y."/>
            <person name="Lan Y."/>
            <person name="Juniper S.K."/>
            <person name="Young C.R."/>
            <person name="Angers B."/>
            <person name="Qian P.Y."/>
        </authorList>
    </citation>
    <scope>NUCLEOTIDE SEQUENCE</scope>
    <source>
        <strain evidence="4">P08H-3</strain>
    </source>
</reference>
<comment type="caution">
    <text evidence="4">The sequence shown here is derived from an EMBL/GenBank/DDBJ whole genome shotgun (WGS) entry which is preliminary data.</text>
</comment>
<dbReference type="Gene3D" id="3.30.10.10">
    <property type="entry name" value="Trypsin Inhibitor V, subunit A"/>
    <property type="match status" value="1"/>
</dbReference>
<proteinExistence type="inferred from homology"/>
<dbReference type="SUPFAM" id="SSF54654">
    <property type="entry name" value="CI-2 family of serine protease inhibitors"/>
    <property type="match status" value="1"/>
</dbReference>
<dbReference type="PANTHER" id="PTHR33091:SF29">
    <property type="entry name" value="SUBTILISIN INHIBITOR 1"/>
    <property type="match status" value="1"/>
</dbReference>
<name>A0AAD9IZ76_9ANNE</name>
<evidence type="ECO:0000256" key="1">
    <source>
        <dbReference type="ARBA" id="ARBA00008210"/>
    </source>
</evidence>
<dbReference type="EMBL" id="JAODUP010000881">
    <property type="protein sequence ID" value="KAK2143068.1"/>
    <property type="molecule type" value="Genomic_DNA"/>
</dbReference>
<evidence type="ECO:0000313" key="4">
    <source>
        <dbReference type="EMBL" id="KAK2143068.1"/>
    </source>
</evidence>